<feature type="domain" description="Glyoxalase-like" evidence="1">
    <location>
        <begin position="107"/>
        <end position="213"/>
    </location>
</feature>
<keyword evidence="3" id="KW-1185">Reference proteome</keyword>
<sequence>MVSRAEASEAVLDVGWRFLLGTLQSAVPVPSLAAGAEVVAAAVRAAGEHADGHLRADLRADRVFLSLQTLRLASLTSRDVELAHRISAALATIGRTTEPQAVQMLEVAIDALDSAAIRPFWKAVLGYTHEPSADGPADPIVDPAGRGPAIWFQQMTEPRPQRNRVHFDLCVPHDQAPGRLAAAVAAGGRLVSERRAPAFWVLADAEGNEVCVTTWQGRD</sequence>
<reference evidence="2 3" key="1">
    <citation type="submission" date="2023-06" db="EMBL/GenBank/DDBJ databases">
        <authorList>
            <person name="Yushchuk O."/>
            <person name="Binda E."/>
            <person name="Ruckert-Reed C."/>
            <person name="Fedorenko V."/>
            <person name="Kalinowski J."/>
            <person name="Marinelli F."/>
        </authorList>
    </citation>
    <scope>NUCLEOTIDE SEQUENCE [LARGE SCALE GENOMIC DNA]</scope>
    <source>
        <strain evidence="2 3">NRRL 3884</strain>
    </source>
</reference>
<organism evidence="2 3">
    <name type="scientific">Actinoplanes oblitus</name>
    <dbReference type="NCBI Taxonomy" id="3040509"/>
    <lineage>
        <taxon>Bacteria</taxon>
        <taxon>Bacillati</taxon>
        <taxon>Actinomycetota</taxon>
        <taxon>Actinomycetes</taxon>
        <taxon>Micromonosporales</taxon>
        <taxon>Micromonosporaceae</taxon>
        <taxon>Actinoplanes</taxon>
    </lineage>
</organism>
<gene>
    <name evidence="2" type="ORF">ACTOB_008715</name>
</gene>
<evidence type="ECO:0000313" key="2">
    <source>
        <dbReference type="EMBL" id="WIN01011.1"/>
    </source>
</evidence>
<dbReference type="InterPro" id="IPR001533">
    <property type="entry name" value="Pterin_deHydtase"/>
</dbReference>
<dbReference type="SUPFAM" id="SSF54593">
    <property type="entry name" value="Glyoxalase/Bleomycin resistance protein/Dihydroxybiphenyl dioxygenase"/>
    <property type="match status" value="1"/>
</dbReference>
<dbReference type="EMBL" id="CP126980">
    <property type="protein sequence ID" value="WIN01011.1"/>
    <property type="molecule type" value="Genomic_DNA"/>
</dbReference>
<dbReference type="InterPro" id="IPR029068">
    <property type="entry name" value="Glyas_Bleomycin-R_OHBP_Dase"/>
</dbReference>
<dbReference type="Gene3D" id="3.10.180.10">
    <property type="entry name" value="2,3-Dihydroxybiphenyl 1,2-Dioxygenase, domain 1"/>
    <property type="match status" value="1"/>
</dbReference>
<dbReference type="PANTHER" id="PTHR35908:SF1">
    <property type="entry name" value="CONSERVED PROTEIN"/>
    <property type="match status" value="1"/>
</dbReference>
<name>A0ABY8WXF4_9ACTN</name>
<dbReference type="InterPro" id="IPR041581">
    <property type="entry name" value="Glyoxalase_6"/>
</dbReference>
<evidence type="ECO:0000259" key="1">
    <source>
        <dbReference type="Pfam" id="PF18029"/>
    </source>
</evidence>
<dbReference type="PANTHER" id="PTHR35908">
    <property type="entry name" value="HYPOTHETICAL FUSION PROTEIN"/>
    <property type="match status" value="1"/>
</dbReference>
<dbReference type="Pfam" id="PF01329">
    <property type="entry name" value="Pterin_4a"/>
    <property type="match status" value="1"/>
</dbReference>
<dbReference type="Pfam" id="PF18029">
    <property type="entry name" value="Glyoxalase_6"/>
    <property type="match status" value="1"/>
</dbReference>
<protein>
    <submittedName>
        <fullName evidence="2">VOC family protein</fullName>
    </submittedName>
</protein>
<dbReference type="Proteomes" id="UP001240150">
    <property type="component" value="Chromosome"/>
</dbReference>
<proteinExistence type="predicted"/>
<evidence type="ECO:0000313" key="3">
    <source>
        <dbReference type="Proteomes" id="UP001240150"/>
    </source>
</evidence>
<accession>A0ABY8WXF4</accession>